<protein>
    <recommendedName>
        <fullName evidence="7">B9 domain-containing protein 1</fullName>
    </recommendedName>
</protein>
<evidence type="ECO:0000256" key="7">
    <source>
        <dbReference type="ARBA" id="ARBA00039274"/>
    </source>
</evidence>
<comment type="similarity">
    <text evidence="6">Belongs to the B9D family.</text>
</comment>
<comment type="subcellular location">
    <subcellularLocation>
        <location evidence="1">Cytoplasm</location>
        <location evidence="1">Cytoskeleton</location>
        <location evidence="1">Cilium basal body</location>
    </subcellularLocation>
</comment>
<dbReference type="GO" id="GO:0036038">
    <property type="term" value="C:MKS complex"/>
    <property type="evidence" value="ECO:0007669"/>
    <property type="project" value="TreeGrafter"/>
</dbReference>
<keyword evidence="3" id="KW-0970">Cilium biogenesis/degradation</keyword>
<keyword evidence="9" id="KW-1185">Reference proteome</keyword>
<dbReference type="GO" id="GO:0060271">
    <property type="term" value="P:cilium assembly"/>
    <property type="evidence" value="ECO:0007669"/>
    <property type="project" value="TreeGrafter"/>
</dbReference>
<keyword evidence="2" id="KW-0963">Cytoplasm</keyword>
<sequence>MNRNKTSSASDSSFYLMANGQVESAVFAGGIDNLYCRYSMSFGNDWGVIHGVDSGLSQIARMDQGSQDQSVTWNFPIDVTFKATNAYGWPRLALSVYGVDGMGRDVVRGYGSLLMPTTPGQHVRYVHTYTPLSSSILQRFMAWMSGTHPEFFDSKFVTQGEGREVTRVKNTGVVKVTINIMTKGMENFGYSNGAGAQQA</sequence>
<accession>A0A9W7L2A6</accession>
<dbReference type="AlphaFoldDB" id="A0A9W7L2A6"/>
<dbReference type="PANTHER" id="PTHR12968:SF1">
    <property type="entry name" value="B9 DOMAIN-CONTAINING PROTEIN 1"/>
    <property type="match status" value="1"/>
</dbReference>
<comment type="caution">
    <text evidence="8">The sequence shown here is derived from an EMBL/GenBank/DDBJ whole genome shotgun (WGS) entry which is preliminary data.</text>
</comment>
<evidence type="ECO:0000256" key="2">
    <source>
        <dbReference type="ARBA" id="ARBA00022490"/>
    </source>
</evidence>
<name>A0A9W7L2A6_9STRA</name>
<dbReference type="PANTHER" id="PTHR12968">
    <property type="entry name" value="B9 DOMAIN-CONTAINING"/>
    <property type="match status" value="1"/>
</dbReference>
<feature type="non-terminal residue" evidence="8">
    <location>
        <position position="199"/>
    </location>
</feature>
<evidence type="ECO:0000256" key="1">
    <source>
        <dbReference type="ARBA" id="ARBA00004120"/>
    </source>
</evidence>
<keyword evidence="4" id="KW-0206">Cytoskeleton</keyword>
<dbReference type="EMBL" id="BRYA01000593">
    <property type="protein sequence ID" value="GMI24768.1"/>
    <property type="molecule type" value="Genomic_DNA"/>
</dbReference>
<evidence type="ECO:0000256" key="6">
    <source>
        <dbReference type="ARBA" id="ARBA00038411"/>
    </source>
</evidence>
<dbReference type="PROSITE" id="PS51381">
    <property type="entry name" value="C2_B9"/>
    <property type="match status" value="1"/>
</dbReference>
<proteinExistence type="inferred from homology"/>
<dbReference type="Proteomes" id="UP001165065">
    <property type="component" value="Unassembled WGS sequence"/>
</dbReference>
<evidence type="ECO:0000256" key="4">
    <source>
        <dbReference type="ARBA" id="ARBA00023212"/>
    </source>
</evidence>
<evidence type="ECO:0000313" key="9">
    <source>
        <dbReference type="Proteomes" id="UP001165065"/>
    </source>
</evidence>
<dbReference type="InterPro" id="IPR010796">
    <property type="entry name" value="C2_B9-type_dom"/>
</dbReference>
<organism evidence="8 9">
    <name type="scientific">Triparma columacea</name>
    <dbReference type="NCBI Taxonomy" id="722753"/>
    <lineage>
        <taxon>Eukaryota</taxon>
        <taxon>Sar</taxon>
        <taxon>Stramenopiles</taxon>
        <taxon>Ochrophyta</taxon>
        <taxon>Bolidophyceae</taxon>
        <taxon>Parmales</taxon>
        <taxon>Triparmaceae</taxon>
        <taxon>Triparma</taxon>
    </lineage>
</organism>
<gene>
    <name evidence="8" type="ORF">TrCOL_g8035</name>
</gene>
<dbReference type="OrthoDB" id="431939at2759"/>
<dbReference type="Pfam" id="PF07162">
    <property type="entry name" value="B9-C2"/>
    <property type="match status" value="1"/>
</dbReference>
<evidence type="ECO:0000256" key="5">
    <source>
        <dbReference type="ARBA" id="ARBA00023273"/>
    </source>
</evidence>
<evidence type="ECO:0000313" key="8">
    <source>
        <dbReference type="EMBL" id="GMI24768.1"/>
    </source>
</evidence>
<evidence type="ECO:0000256" key="3">
    <source>
        <dbReference type="ARBA" id="ARBA00022794"/>
    </source>
</evidence>
<reference evidence="9" key="1">
    <citation type="journal article" date="2023" name="Commun. Biol.">
        <title>Genome analysis of Parmales, the sister group of diatoms, reveals the evolutionary specialization of diatoms from phago-mixotrophs to photoautotrophs.</title>
        <authorList>
            <person name="Ban H."/>
            <person name="Sato S."/>
            <person name="Yoshikawa S."/>
            <person name="Yamada K."/>
            <person name="Nakamura Y."/>
            <person name="Ichinomiya M."/>
            <person name="Sato N."/>
            <person name="Blanc-Mathieu R."/>
            <person name="Endo H."/>
            <person name="Kuwata A."/>
            <person name="Ogata H."/>
        </authorList>
    </citation>
    <scope>NUCLEOTIDE SEQUENCE [LARGE SCALE GENOMIC DNA]</scope>
</reference>
<keyword evidence="5" id="KW-0966">Cell projection</keyword>